<proteinExistence type="predicted"/>
<evidence type="ECO:0000256" key="2">
    <source>
        <dbReference type="SAM" id="MobiDB-lite"/>
    </source>
</evidence>
<gene>
    <name evidence="4" type="ORF">P5673_014281</name>
</gene>
<feature type="coiled-coil region" evidence="1">
    <location>
        <begin position="145"/>
        <end position="176"/>
    </location>
</feature>
<dbReference type="AlphaFoldDB" id="A0AAD9QKI9"/>
<reference evidence="4" key="1">
    <citation type="journal article" date="2023" name="G3 (Bethesda)">
        <title>Whole genome assembly and annotation of the endangered Caribbean coral Acropora cervicornis.</title>
        <authorList>
            <person name="Selwyn J.D."/>
            <person name="Vollmer S.V."/>
        </authorList>
    </citation>
    <scope>NUCLEOTIDE SEQUENCE</scope>
    <source>
        <strain evidence="4">K2</strain>
    </source>
</reference>
<feature type="region of interest" description="Disordered" evidence="2">
    <location>
        <begin position="397"/>
        <end position="454"/>
    </location>
</feature>
<keyword evidence="1" id="KW-0175">Coiled coil</keyword>
<accession>A0AAD9QKI9</accession>
<dbReference type="Proteomes" id="UP001249851">
    <property type="component" value="Unassembled WGS sequence"/>
</dbReference>
<feature type="compositionally biased region" description="Acidic residues" evidence="2">
    <location>
        <begin position="434"/>
        <end position="446"/>
    </location>
</feature>
<keyword evidence="5" id="KW-1185">Reference proteome</keyword>
<feature type="compositionally biased region" description="Basic and acidic residues" evidence="2">
    <location>
        <begin position="91"/>
        <end position="109"/>
    </location>
</feature>
<comment type="caution">
    <text evidence="4">The sequence shown here is derived from an EMBL/GenBank/DDBJ whole genome shotgun (WGS) entry which is preliminary data.</text>
</comment>
<feature type="signal peptide" evidence="3">
    <location>
        <begin position="1"/>
        <end position="21"/>
    </location>
</feature>
<feature type="region of interest" description="Disordered" evidence="2">
    <location>
        <begin position="89"/>
        <end position="109"/>
    </location>
</feature>
<keyword evidence="3" id="KW-0732">Signal</keyword>
<name>A0AAD9QKI9_ACRCE</name>
<feature type="compositionally biased region" description="Acidic residues" evidence="2">
    <location>
        <begin position="413"/>
        <end position="427"/>
    </location>
</feature>
<evidence type="ECO:0000313" key="4">
    <source>
        <dbReference type="EMBL" id="KAK2562596.1"/>
    </source>
</evidence>
<reference evidence="4" key="2">
    <citation type="journal article" date="2023" name="Science">
        <title>Genomic signatures of disease resistance in endangered staghorn corals.</title>
        <authorList>
            <person name="Vollmer S.V."/>
            <person name="Selwyn J.D."/>
            <person name="Despard B.A."/>
            <person name="Roesel C.L."/>
        </authorList>
    </citation>
    <scope>NUCLEOTIDE SEQUENCE</scope>
    <source>
        <strain evidence="4">K2</strain>
    </source>
</reference>
<protein>
    <submittedName>
        <fullName evidence="4">Uncharacterized protein</fullName>
    </submittedName>
</protein>
<feature type="chain" id="PRO_5041997066" evidence="3">
    <location>
        <begin position="22"/>
        <end position="454"/>
    </location>
</feature>
<evidence type="ECO:0000256" key="3">
    <source>
        <dbReference type="SAM" id="SignalP"/>
    </source>
</evidence>
<evidence type="ECO:0000256" key="1">
    <source>
        <dbReference type="SAM" id="Coils"/>
    </source>
</evidence>
<organism evidence="4 5">
    <name type="scientific">Acropora cervicornis</name>
    <name type="common">Staghorn coral</name>
    <dbReference type="NCBI Taxonomy" id="6130"/>
    <lineage>
        <taxon>Eukaryota</taxon>
        <taxon>Metazoa</taxon>
        <taxon>Cnidaria</taxon>
        <taxon>Anthozoa</taxon>
        <taxon>Hexacorallia</taxon>
        <taxon>Scleractinia</taxon>
        <taxon>Astrocoeniina</taxon>
        <taxon>Acroporidae</taxon>
        <taxon>Acropora</taxon>
    </lineage>
</organism>
<sequence>MRTNVFGLFMLCWILKHESECLNHKRSRAVKRLLKEERNTLIPALNAEKSKHGMKYLSLIYRNLQNTALENKRSSGSSAEIICCGKNSNSGKDKDAKKPRQNRSDCKRKVSEQFRQILRSSYHDHKKGSQPTKKEFHNIEKSNIYEMQEESQARKNKTLKELRNAVLNLLDQIKQNSSGLSKGAYKKPGAQEFLFHKMPQPIDYPSKPVSAHLHETDKVASEPSNEVNEISPSRANDLDLMTFISQMKHMEGVSDSDIFNQQRMQGLSGMGMKGLNGDQASLDNMFSTPFSSPMSQMYNPAILPNTKMSQWMKNSLPELKDRYKFLQQQSGISPYVGNNPISRSDLGQYAIATPETSSFPPGNTGLTMFNSPQIPYQETSPYLPIDGPRTPYLPLSHEPFTYGLNSEERAGDFYDDEADDDGNELEDAPPRYPEDDDTGYEDDDDDRYGPEEDR</sequence>
<dbReference type="EMBL" id="JARQWQ010000028">
    <property type="protein sequence ID" value="KAK2562596.1"/>
    <property type="molecule type" value="Genomic_DNA"/>
</dbReference>
<evidence type="ECO:0000313" key="5">
    <source>
        <dbReference type="Proteomes" id="UP001249851"/>
    </source>
</evidence>